<name>A0A0G1R098_9BACT</name>
<reference evidence="1 2" key="1">
    <citation type="journal article" date="2015" name="Nature">
        <title>rRNA introns, odd ribosomes, and small enigmatic genomes across a large radiation of phyla.</title>
        <authorList>
            <person name="Brown C.T."/>
            <person name="Hug L.A."/>
            <person name="Thomas B.C."/>
            <person name="Sharon I."/>
            <person name="Castelle C.J."/>
            <person name="Singh A."/>
            <person name="Wilkins M.J."/>
            <person name="Williams K.H."/>
            <person name="Banfield J.F."/>
        </authorList>
    </citation>
    <scope>NUCLEOTIDE SEQUENCE [LARGE SCALE GENOMIC DNA]</scope>
</reference>
<feature type="non-terminal residue" evidence="1">
    <location>
        <position position="37"/>
    </location>
</feature>
<evidence type="ECO:0000313" key="1">
    <source>
        <dbReference type="EMBL" id="KKU14335.1"/>
    </source>
</evidence>
<dbReference type="Proteomes" id="UP000034727">
    <property type="component" value="Unassembled WGS sequence"/>
</dbReference>
<proteinExistence type="predicted"/>
<dbReference type="AlphaFoldDB" id="A0A0G1R098"/>
<organism evidence="1 2">
    <name type="scientific">Candidatus Jorgensenbacteria bacterium GW2011_GWA2_45_9</name>
    <dbReference type="NCBI Taxonomy" id="1618663"/>
    <lineage>
        <taxon>Bacteria</taxon>
        <taxon>Candidatus Joergenseniibacteriota</taxon>
    </lineage>
</organism>
<gene>
    <name evidence="1" type="ORF">UX22_C0028G0001</name>
</gene>
<accession>A0A0G1R098</accession>
<evidence type="ECO:0000313" key="2">
    <source>
        <dbReference type="Proteomes" id="UP000034727"/>
    </source>
</evidence>
<comment type="caution">
    <text evidence="1">The sequence shown here is derived from an EMBL/GenBank/DDBJ whole genome shotgun (WGS) entry which is preliminary data.</text>
</comment>
<dbReference type="EMBL" id="LCLJ01000028">
    <property type="protein sequence ID" value="KKU14335.1"/>
    <property type="molecule type" value="Genomic_DNA"/>
</dbReference>
<sequence length="37" mass="3708">MFFASAQSLTIEKDINLGGTKSVLNALSIGVGIASPG</sequence>
<protein>
    <submittedName>
        <fullName evidence="1">Uncharacterized protein</fullName>
    </submittedName>
</protein>